<dbReference type="GO" id="GO:0005886">
    <property type="term" value="C:plasma membrane"/>
    <property type="evidence" value="ECO:0007669"/>
    <property type="project" value="UniProtKB-SubCell"/>
</dbReference>
<dbReference type="AlphaFoldDB" id="A0A192A563"/>
<dbReference type="SUPFAM" id="SSF81653">
    <property type="entry name" value="Calcium ATPase, transduction domain A"/>
    <property type="match status" value="1"/>
</dbReference>
<dbReference type="Pfam" id="PF00702">
    <property type="entry name" value="Hydrolase"/>
    <property type="match status" value="1"/>
</dbReference>
<dbReference type="SUPFAM" id="SSF81665">
    <property type="entry name" value="Calcium ATPase, transmembrane domain M"/>
    <property type="match status" value="1"/>
</dbReference>
<name>A0A192A563_9RALS</name>
<dbReference type="NCBIfam" id="TIGR01525">
    <property type="entry name" value="ATPase-IB_hvy"/>
    <property type="match status" value="1"/>
</dbReference>
<dbReference type="InterPro" id="IPR051014">
    <property type="entry name" value="Cation_Transport_ATPase_IB"/>
</dbReference>
<feature type="transmembrane region" description="Helical" evidence="10">
    <location>
        <begin position="808"/>
        <end position="827"/>
    </location>
</feature>
<keyword evidence="7 10" id="KW-0472">Membrane</keyword>
<dbReference type="PANTHER" id="PTHR48085:SF5">
    <property type="entry name" value="CADMIUM_ZINC-TRANSPORTING ATPASE HMA4-RELATED"/>
    <property type="match status" value="1"/>
</dbReference>
<dbReference type="SUPFAM" id="SSF56784">
    <property type="entry name" value="HAD-like"/>
    <property type="match status" value="1"/>
</dbReference>
<feature type="transmembrane region" description="Helical" evidence="10">
    <location>
        <begin position="278"/>
        <end position="297"/>
    </location>
</feature>
<keyword evidence="6 10" id="KW-1133">Transmembrane helix</keyword>
<feature type="transmembrane region" description="Helical" evidence="10">
    <location>
        <begin position="225"/>
        <end position="244"/>
    </location>
</feature>
<dbReference type="RefSeq" id="WP_064808160.1">
    <property type="nucleotide sequence ID" value="NZ_CP016023.1"/>
</dbReference>
<sequence>MKPDLASALLSHNHAAKPEASGCGGCCGHDHPVARESADQEHKHGNDHEHGHDHAHDHGHKHEHGDDHDHGHEHADGKAQGCGHGHDHGHDHAHAHGPAPVAPPVDAAALARAKGRTKIRIEQMDCPTEERMIRNKLGNAAGVVALDFNLLERHLTIHHTVDDVTPFLEALRAIGMDGELLEAHDRAAAAPAEPTGISRRTWLLGIGGVAAFGAEAIAWSLGDHALPVLALALASIALAGGPTLRKGWIAVRALTFNINFLMAVAVIGALLIGKWAEAAMVIFLFAVAEAIEARALVRARDAVRALTAIAPDTAELTDGNGGWRDVAVDTVAIGARLRVRTGSRVPVDARIVSGRAALDESPVTGESLPVEKTLGDTILAGTIVTDGVIEAEATAVAADSTLARIAGAIQEAQSQRAPTQRFVDKFSSIYTPAMMLLALAVAVVGPLVTADGWLTWTYRALVLLVIACPCALVISTPVTVVSGLAAAARRGIVVKGGVYLESGRRLRALALDKTGTLTAGRPVLDAVVLPDDTRGTRRAVADLNIATDGAHLQALAVAAALDANTTHPIAVAIVQAAQAHGAVDAGAVEDLSVLPGRGVAGTLGGVRWHLGNAALVAERGFDTVDWRAAAEGLQAEGMSAVTLCDTNGAVALFGVRDRERPESAQAIADLRALGVQPVMITGDDRRAAQAIAKTVGIDNVHAEQLPADKQRVVGELAAQNGFVGMVGDGINDAPALARADIGFAMGAAGTATALEAADVAIMDDDPRKLAGFIRISRRTVAVLRQNIVLALGIKAVFLALAVMGDATLWMAIFADVGASLLVVFNGLRVMRTRV</sequence>
<gene>
    <name evidence="13" type="ORF">A9Y76_23815</name>
</gene>
<organism evidence="13 14">
    <name type="scientific">Ralstonia insidiosa</name>
    <dbReference type="NCBI Taxonomy" id="190721"/>
    <lineage>
        <taxon>Bacteria</taxon>
        <taxon>Pseudomonadati</taxon>
        <taxon>Pseudomonadota</taxon>
        <taxon>Betaproteobacteria</taxon>
        <taxon>Burkholderiales</taxon>
        <taxon>Burkholderiaceae</taxon>
        <taxon>Ralstonia</taxon>
    </lineage>
</organism>
<feature type="transmembrane region" description="Helical" evidence="10">
    <location>
        <begin position="201"/>
        <end position="219"/>
    </location>
</feature>
<dbReference type="STRING" id="190721.ACS15_5163"/>
<feature type="transmembrane region" description="Helical" evidence="10">
    <location>
        <begin position="782"/>
        <end position="802"/>
    </location>
</feature>
<dbReference type="InterPro" id="IPR023214">
    <property type="entry name" value="HAD_sf"/>
</dbReference>
<keyword evidence="4 10" id="KW-0479">Metal-binding</keyword>
<dbReference type="InterPro" id="IPR023298">
    <property type="entry name" value="ATPase_P-typ_TM_dom_sf"/>
</dbReference>
<dbReference type="Gene3D" id="3.40.1110.10">
    <property type="entry name" value="Calcium-transporting ATPase, cytoplasmic domain N"/>
    <property type="match status" value="1"/>
</dbReference>
<reference evidence="14" key="1">
    <citation type="submission" date="2016-06" db="EMBL/GenBank/DDBJ databases">
        <authorList>
            <person name="Xu Y."/>
            <person name="Nagy A."/>
            <person name="Yan X."/>
            <person name="Kim S.W."/>
            <person name="Haley B."/>
            <person name="Liu N.T."/>
            <person name="Nou X."/>
        </authorList>
    </citation>
    <scope>NUCLEOTIDE SEQUENCE [LARGE SCALE GENOMIC DNA]</scope>
    <source>
        <strain evidence="14">ATCC 49129</strain>
    </source>
</reference>
<evidence type="ECO:0000313" key="13">
    <source>
        <dbReference type="EMBL" id="ANJ75524.1"/>
    </source>
</evidence>
<dbReference type="PROSITE" id="PS00154">
    <property type="entry name" value="ATPASE_E1_E2"/>
    <property type="match status" value="1"/>
</dbReference>
<keyword evidence="3 10" id="KW-0812">Transmembrane</keyword>
<keyword evidence="10" id="KW-0067">ATP-binding</keyword>
<proteinExistence type="inferred from homology"/>
<protein>
    <recommendedName>
        <fullName evidence="8">P-type Zn(2+) transporter</fullName>
        <ecNumber evidence="8">7.2.2.12</ecNumber>
    </recommendedName>
</protein>
<dbReference type="GO" id="GO:0005524">
    <property type="term" value="F:ATP binding"/>
    <property type="evidence" value="ECO:0007669"/>
    <property type="project" value="UniProtKB-UniRule"/>
</dbReference>
<dbReference type="InterPro" id="IPR044492">
    <property type="entry name" value="P_typ_ATPase_HD_dom"/>
</dbReference>
<keyword evidence="10" id="KW-1003">Cell membrane</keyword>
<evidence type="ECO:0000256" key="8">
    <source>
        <dbReference type="ARBA" id="ARBA00039097"/>
    </source>
</evidence>
<feature type="compositionally biased region" description="Basic and acidic residues" evidence="11">
    <location>
        <begin position="84"/>
        <end position="94"/>
    </location>
</feature>
<evidence type="ECO:0000256" key="4">
    <source>
        <dbReference type="ARBA" id="ARBA00022723"/>
    </source>
</evidence>
<dbReference type="InterPro" id="IPR027256">
    <property type="entry name" value="P-typ_ATPase_IB"/>
</dbReference>
<comment type="similarity">
    <text evidence="2 10">Belongs to the cation transport ATPase (P-type) (TC 3.A.3) family. Type IB subfamily.</text>
</comment>
<dbReference type="EC" id="7.2.2.12" evidence="8"/>
<dbReference type="SFLD" id="SFLDS00003">
    <property type="entry name" value="Haloacid_Dehalogenase"/>
    <property type="match status" value="1"/>
</dbReference>
<dbReference type="GO" id="GO:0016887">
    <property type="term" value="F:ATP hydrolysis activity"/>
    <property type="evidence" value="ECO:0007669"/>
    <property type="project" value="InterPro"/>
</dbReference>
<keyword evidence="14" id="KW-1185">Reference proteome</keyword>
<evidence type="ECO:0000256" key="9">
    <source>
        <dbReference type="ARBA" id="ARBA00047308"/>
    </source>
</evidence>
<evidence type="ECO:0000313" key="14">
    <source>
        <dbReference type="Proteomes" id="UP000078572"/>
    </source>
</evidence>
<evidence type="ECO:0000256" key="11">
    <source>
        <dbReference type="SAM" id="MobiDB-lite"/>
    </source>
</evidence>
<feature type="transmembrane region" description="Helical" evidence="10">
    <location>
        <begin position="429"/>
        <end position="448"/>
    </location>
</feature>
<dbReference type="GeneID" id="61529074"/>
<dbReference type="InterPro" id="IPR001757">
    <property type="entry name" value="P_typ_ATPase"/>
</dbReference>
<comment type="subcellular location">
    <subcellularLocation>
        <location evidence="10">Cell membrane</location>
    </subcellularLocation>
    <subcellularLocation>
        <location evidence="1">Membrane</location>
    </subcellularLocation>
</comment>
<feature type="transmembrane region" description="Helical" evidence="10">
    <location>
        <begin position="251"/>
        <end position="272"/>
    </location>
</feature>
<dbReference type="GO" id="GO:0015086">
    <property type="term" value="F:cadmium ion transmembrane transporter activity"/>
    <property type="evidence" value="ECO:0007669"/>
    <property type="project" value="TreeGrafter"/>
</dbReference>
<dbReference type="InterPro" id="IPR036163">
    <property type="entry name" value="HMA_dom_sf"/>
</dbReference>
<feature type="compositionally biased region" description="Basic and acidic residues" evidence="11">
    <location>
        <begin position="35"/>
        <end position="56"/>
    </location>
</feature>
<dbReference type="Pfam" id="PF00122">
    <property type="entry name" value="E1-E2_ATPase"/>
    <property type="match status" value="1"/>
</dbReference>
<evidence type="ECO:0000256" key="6">
    <source>
        <dbReference type="ARBA" id="ARBA00022989"/>
    </source>
</evidence>
<evidence type="ECO:0000256" key="7">
    <source>
        <dbReference type="ARBA" id="ARBA00023136"/>
    </source>
</evidence>
<dbReference type="InterPro" id="IPR008250">
    <property type="entry name" value="ATPase_P-typ_transduc_dom_A_sf"/>
</dbReference>
<evidence type="ECO:0000256" key="1">
    <source>
        <dbReference type="ARBA" id="ARBA00004370"/>
    </source>
</evidence>
<dbReference type="SFLD" id="SFLDF00027">
    <property type="entry name" value="p-type_atpase"/>
    <property type="match status" value="1"/>
</dbReference>
<feature type="region of interest" description="Disordered" evidence="11">
    <location>
        <begin position="35"/>
        <end position="103"/>
    </location>
</feature>
<dbReference type="PANTHER" id="PTHR48085">
    <property type="entry name" value="CADMIUM/ZINC-TRANSPORTING ATPASE HMA2-RELATED"/>
    <property type="match status" value="1"/>
</dbReference>
<dbReference type="InterPro" id="IPR036412">
    <property type="entry name" value="HAD-like_sf"/>
</dbReference>
<evidence type="ECO:0000256" key="5">
    <source>
        <dbReference type="ARBA" id="ARBA00022967"/>
    </source>
</evidence>
<accession>A0A192A563</accession>
<evidence type="ECO:0000256" key="3">
    <source>
        <dbReference type="ARBA" id="ARBA00022692"/>
    </source>
</evidence>
<feature type="transmembrane region" description="Helical" evidence="10">
    <location>
        <begin position="460"/>
        <end position="487"/>
    </location>
</feature>
<dbReference type="Gene3D" id="3.40.50.1000">
    <property type="entry name" value="HAD superfamily/HAD-like"/>
    <property type="match status" value="1"/>
</dbReference>
<dbReference type="GO" id="GO:0016463">
    <property type="term" value="F:P-type zinc transporter activity"/>
    <property type="evidence" value="ECO:0007669"/>
    <property type="project" value="UniProtKB-EC"/>
</dbReference>
<dbReference type="PRINTS" id="PR00119">
    <property type="entry name" value="CATATPASE"/>
</dbReference>
<evidence type="ECO:0000256" key="2">
    <source>
        <dbReference type="ARBA" id="ARBA00006024"/>
    </source>
</evidence>
<dbReference type="SFLD" id="SFLDG00002">
    <property type="entry name" value="C1.7:_P-type_atpase_like"/>
    <property type="match status" value="1"/>
</dbReference>
<dbReference type="InterPro" id="IPR023299">
    <property type="entry name" value="ATPase_P-typ_cyto_dom_N"/>
</dbReference>
<dbReference type="NCBIfam" id="TIGR01494">
    <property type="entry name" value="ATPase_P-type"/>
    <property type="match status" value="2"/>
</dbReference>
<evidence type="ECO:0000259" key="12">
    <source>
        <dbReference type="Pfam" id="PF00122"/>
    </source>
</evidence>
<dbReference type="Gene3D" id="2.70.150.10">
    <property type="entry name" value="Calcium-transporting ATPase, cytoplasmic transduction domain A"/>
    <property type="match status" value="1"/>
</dbReference>
<keyword evidence="5" id="KW-1278">Translocase</keyword>
<keyword evidence="10" id="KW-0547">Nucleotide-binding</keyword>
<dbReference type="EMBL" id="CP016023">
    <property type="protein sequence ID" value="ANJ75524.1"/>
    <property type="molecule type" value="Genomic_DNA"/>
</dbReference>
<evidence type="ECO:0000256" key="10">
    <source>
        <dbReference type="RuleBase" id="RU362081"/>
    </source>
</evidence>
<dbReference type="Proteomes" id="UP000078572">
    <property type="component" value="Chromosome 2"/>
</dbReference>
<comment type="catalytic activity">
    <reaction evidence="9">
        <text>Zn(2+)(in) + ATP + H2O = Zn(2+)(out) + ADP + phosphate + H(+)</text>
        <dbReference type="Rhea" id="RHEA:20621"/>
        <dbReference type="ChEBI" id="CHEBI:15377"/>
        <dbReference type="ChEBI" id="CHEBI:15378"/>
        <dbReference type="ChEBI" id="CHEBI:29105"/>
        <dbReference type="ChEBI" id="CHEBI:30616"/>
        <dbReference type="ChEBI" id="CHEBI:43474"/>
        <dbReference type="ChEBI" id="CHEBI:456216"/>
        <dbReference type="EC" id="7.2.2.12"/>
    </reaction>
</comment>
<dbReference type="SUPFAM" id="SSF55008">
    <property type="entry name" value="HMA, heavy metal-associated domain"/>
    <property type="match status" value="1"/>
</dbReference>
<feature type="compositionally biased region" description="Basic and acidic residues" evidence="11">
    <location>
        <begin position="63"/>
        <end position="77"/>
    </location>
</feature>
<dbReference type="InterPro" id="IPR018303">
    <property type="entry name" value="ATPase_P-typ_P_site"/>
</dbReference>
<dbReference type="GO" id="GO:0046872">
    <property type="term" value="F:metal ion binding"/>
    <property type="evidence" value="ECO:0007669"/>
    <property type="project" value="UniProtKB-KW"/>
</dbReference>
<feature type="domain" description="P-type ATPase A" evidence="12">
    <location>
        <begin position="310"/>
        <end position="409"/>
    </location>
</feature>
<dbReference type="OrthoDB" id="8552908at2"/>
<dbReference type="InterPro" id="IPR059000">
    <property type="entry name" value="ATPase_P-type_domA"/>
</dbReference>